<reference evidence="1 2" key="1">
    <citation type="journal article" date="2021" name="Hortic Res">
        <title>The domestication of Cucurbita argyrosperma as revealed by the genome of its wild relative.</title>
        <authorList>
            <person name="Barrera-Redondo J."/>
            <person name="Sanchez-de la Vega G."/>
            <person name="Aguirre-Liguori J.A."/>
            <person name="Castellanos-Morales G."/>
            <person name="Gutierrez-Guerrero Y.T."/>
            <person name="Aguirre-Dugua X."/>
            <person name="Aguirre-Planter E."/>
            <person name="Tenaillon M.I."/>
            <person name="Lira-Saade R."/>
            <person name="Eguiarte L.E."/>
        </authorList>
    </citation>
    <scope>NUCLEOTIDE SEQUENCE [LARGE SCALE GENOMIC DNA]</scope>
    <source>
        <strain evidence="1">JBR-2021</strain>
    </source>
</reference>
<name>A0AAV6MTB2_9ROSI</name>
<dbReference type="EMBL" id="JAGKQH010000012">
    <property type="protein sequence ID" value="KAG6585933.1"/>
    <property type="molecule type" value="Genomic_DNA"/>
</dbReference>
<organism evidence="1 2">
    <name type="scientific">Cucurbita argyrosperma subsp. sororia</name>
    <dbReference type="NCBI Taxonomy" id="37648"/>
    <lineage>
        <taxon>Eukaryota</taxon>
        <taxon>Viridiplantae</taxon>
        <taxon>Streptophyta</taxon>
        <taxon>Embryophyta</taxon>
        <taxon>Tracheophyta</taxon>
        <taxon>Spermatophyta</taxon>
        <taxon>Magnoliopsida</taxon>
        <taxon>eudicotyledons</taxon>
        <taxon>Gunneridae</taxon>
        <taxon>Pentapetalae</taxon>
        <taxon>rosids</taxon>
        <taxon>fabids</taxon>
        <taxon>Cucurbitales</taxon>
        <taxon>Cucurbitaceae</taxon>
        <taxon>Cucurbiteae</taxon>
        <taxon>Cucurbita</taxon>
    </lineage>
</organism>
<dbReference type="Proteomes" id="UP000685013">
    <property type="component" value="Chromosome 12"/>
</dbReference>
<evidence type="ECO:0000313" key="1">
    <source>
        <dbReference type="EMBL" id="KAG6585933.1"/>
    </source>
</evidence>
<gene>
    <name evidence="1" type="ORF">SDJN03_18666</name>
</gene>
<keyword evidence="2" id="KW-1185">Reference proteome</keyword>
<protein>
    <submittedName>
        <fullName evidence="1">Uncharacterized protein</fullName>
    </submittedName>
</protein>
<proteinExistence type="predicted"/>
<sequence length="97" mass="11038">MVPISMPISSRFFWKARYSCVIGRFHGSSRSSSTLGARGLEISKGGTEPYRTMQLKTVSPAYPNKGLASVFFFFVEPSTRSVYPLWRYPNSSLRYQK</sequence>
<accession>A0AAV6MTB2</accession>
<evidence type="ECO:0000313" key="2">
    <source>
        <dbReference type="Proteomes" id="UP000685013"/>
    </source>
</evidence>
<feature type="non-terminal residue" evidence="1">
    <location>
        <position position="1"/>
    </location>
</feature>
<comment type="caution">
    <text evidence="1">The sequence shown here is derived from an EMBL/GenBank/DDBJ whole genome shotgun (WGS) entry which is preliminary data.</text>
</comment>
<dbReference type="AlphaFoldDB" id="A0AAV6MTB2"/>